<feature type="transmembrane region" description="Helical" evidence="1">
    <location>
        <begin position="180"/>
        <end position="205"/>
    </location>
</feature>
<dbReference type="Proteomes" id="UP000473681">
    <property type="component" value="Unassembled WGS sequence"/>
</dbReference>
<name>A0A846JZT6_CLOBO</name>
<feature type="transmembrane region" description="Helical" evidence="1">
    <location>
        <begin position="149"/>
        <end position="168"/>
    </location>
</feature>
<sequence>MSNLIILLSNAYDECRNESNHSQKKLFTVPNWIKNNKILLIVLVVTLISAGIGVYRAINNKIDNLMKVSSIVYFVGIYLLNKFSEIKEIKTYPQKTKEYFKLINRFKNTLRNDFQIYSKEKLKVLIEECEKTIAKLSCNNNLLDKSIKIWKNAIFPLVTFGIGVILKLDNISTTITWTSIVKAIIVSILIILIIIISLFAIQSFINTITNGYRKRVEALKVILNDIYIKDYI</sequence>
<accession>A0A846JZT6</accession>
<feature type="transmembrane region" description="Helical" evidence="1">
    <location>
        <begin position="38"/>
        <end position="58"/>
    </location>
</feature>
<protein>
    <submittedName>
        <fullName evidence="2">Uncharacterized protein</fullName>
    </submittedName>
</protein>
<gene>
    <name evidence="2" type="ORF">FDB51_06140</name>
</gene>
<evidence type="ECO:0000256" key="1">
    <source>
        <dbReference type="SAM" id="Phobius"/>
    </source>
</evidence>
<dbReference type="OrthoDB" id="9847126at2"/>
<evidence type="ECO:0000313" key="3">
    <source>
        <dbReference type="Proteomes" id="UP000473681"/>
    </source>
</evidence>
<reference evidence="2 3" key="1">
    <citation type="submission" date="2019-04" db="EMBL/GenBank/DDBJ databases">
        <title>Genome sequencing of Clostridium botulinum Groups I-IV and Clostridium butyricum.</title>
        <authorList>
            <person name="Brunt J."/>
            <person name="Van Vliet A.H.M."/>
            <person name="Stringer S.C."/>
            <person name="Carter A.T."/>
            <person name="Peck M.W."/>
        </authorList>
    </citation>
    <scope>NUCLEOTIDE SEQUENCE [LARGE SCALE GENOMIC DNA]</scope>
    <source>
        <strain evidence="2 3">CB-K-33E</strain>
    </source>
</reference>
<keyword evidence="1" id="KW-0472">Membrane</keyword>
<comment type="caution">
    <text evidence="2">The sequence shown here is derived from an EMBL/GenBank/DDBJ whole genome shotgun (WGS) entry which is preliminary data.</text>
</comment>
<proteinExistence type="predicted"/>
<dbReference type="AlphaFoldDB" id="A0A846JZT6"/>
<evidence type="ECO:0000313" key="2">
    <source>
        <dbReference type="EMBL" id="NFN34723.1"/>
    </source>
</evidence>
<organism evidence="2 3">
    <name type="scientific">Clostridium botulinum</name>
    <dbReference type="NCBI Taxonomy" id="1491"/>
    <lineage>
        <taxon>Bacteria</taxon>
        <taxon>Bacillati</taxon>
        <taxon>Bacillota</taxon>
        <taxon>Clostridia</taxon>
        <taxon>Eubacteriales</taxon>
        <taxon>Clostridiaceae</taxon>
        <taxon>Clostridium</taxon>
    </lineage>
</organism>
<keyword evidence="1" id="KW-1133">Transmembrane helix</keyword>
<keyword evidence="1" id="KW-0812">Transmembrane</keyword>
<dbReference type="EMBL" id="SWVK01000006">
    <property type="protein sequence ID" value="NFN34723.1"/>
    <property type="molecule type" value="Genomic_DNA"/>
</dbReference>
<dbReference type="RefSeq" id="WP_053342182.1">
    <property type="nucleotide sequence ID" value="NZ_LFPG01000023.1"/>
</dbReference>